<evidence type="ECO:0000256" key="1">
    <source>
        <dbReference type="ARBA" id="ARBA00000085"/>
    </source>
</evidence>
<dbReference type="GO" id="GO:0005886">
    <property type="term" value="C:plasma membrane"/>
    <property type="evidence" value="ECO:0007669"/>
    <property type="project" value="UniProtKB-SubCell"/>
</dbReference>
<dbReference type="PANTHER" id="PTHR45528">
    <property type="entry name" value="SENSOR HISTIDINE KINASE CPXA"/>
    <property type="match status" value="1"/>
</dbReference>
<dbReference type="Pfam" id="PF02518">
    <property type="entry name" value="HATPase_c"/>
    <property type="match status" value="1"/>
</dbReference>
<evidence type="ECO:0000259" key="16">
    <source>
        <dbReference type="PROSITE" id="PS50885"/>
    </source>
</evidence>
<protein>
    <recommendedName>
        <fullName evidence="3">histidine kinase</fullName>
        <ecNumber evidence="3">2.7.13.3</ecNumber>
    </recommendedName>
</protein>
<gene>
    <name evidence="17" type="ordered locus">TREAZ_1928</name>
</gene>
<dbReference type="Gene3D" id="1.10.287.130">
    <property type="match status" value="1"/>
</dbReference>
<dbReference type="SMART" id="SM00388">
    <property type="entry name" value="HisKA"/>
    <property type="match status" value="1"/>
</dbReference>
<dbReference type="Pfam" id="PF00512">
    <property type="entry name" value="HisKA"/>
    <property type="match status" value="1"/>
</dbReference>
<dbReference type="SUPFAM" id="SSF158472">
    <property type="entry name" value="HAMP domain-like"/>
    <property type="match status" value="1"/>
</dbReference>
<evidence type="ECO:0000256" key="10">
    <source>
        <dbReference type="ARBA" id="ARBA00022840"/>
    </source>
</evidence>
<dbReference type="PRINTS" id="PR00344">
    <property type="entry name" value="BCTRLSENSOR"/>
</dbReference>
<dbReference type="Gene3D" id="6.10.340.10">
    <property type="match status" value="1"/>
</dbReference>
<dbReference type="Proteomes" id="UP000009222">
    <property type="component" value="Chromosome"/>
</dbReference>
<dbReference type="FunFam" id="1.10.287.130:FF:000001">
    <property type="entry name" value="Two-component sensor histidine kinase"/>
    <property type="match status" value="1"/>
</dbReference>
<dbReference type="GO" id="GO:0000155">
    <property type="term" value="F:phosphorelay sensor kinase activity"/>
    <property type="evidence" value="ECO:0007669"/>
    <property type="project" value="InterPro"/>
</dbReference>
<dbReference type="OrthoDB" id="9806130at2"/>
<comment type="subcellular location">
    <subcellularLocation>
        <location evidence="2">Cell membrane</location>
        <topology evidence="2">Multi-pass membrane protein</topology>
    </subcellularLocation>
</comment>
<dbReference type="CDD" id="cd06225">
    <property type="entry name" value="HAMP"/>
    <property type="match status" value="1"/>
</dbReference>
<dbReference type="InParanoid" id="F5YAS6"/>
<evidence type="ECO:0000256" key="13">
    <source>
        <dbReference type="ARBA" id="ARBA00023136"/>
    </source>
</evidence>
<dbReference type="eggNOG" id="COG2205">
    <property type="taxonomic scope" value="Bacteria"/>
</dbReference>
<dbReference type="STRING" id="545695.TREAZ_1928"/>
<dbReference type="InterPro" id="IPR003660">
    <property type="entry name" value="HAMP_dom"/>
</dbReference>
<proteinExistence type="predicted"/>
<dbReference type="EMBL" id="CP001841">
    <property type="protein sequence ID" value="AEF80830.1"/>
    <property type="molecule type" value="Genomic_DNA"/>
</dbReference>
<dbReference type="Gene3D" id="3.30.565.10">
    <property type="entry name" value="Histidine kinase-like ATPase, C-terminal domain"/>
    <property type="match status" value="1"/>
</dbReference>
<organism evidence="17 18">
    <name type="scientific">Leadbettera azotonutricia (strain ATCC BAA-888 / DSM 13862 / ZAS-9)</name>
    <name type="common">Treponema azotonutricium</name>
    <dbReference type="NCBI Taxonomy" id="545695"/>
    <lineage>
        <taxon>Bacteria</taxon>
        <taxon>Pseudomonadati</taxon>
        <taxon>Spirochaetota</taxon>
        <taxon>Spirochaetia</taxon>
        <taxon>Spirochaetales</taxon>
        <taxon>Breznakiellaceae</taxon>
        <taxon>Leadbettera</taxon>
    </lineage>
</organism>
<evidence type="ECO:0000313" key="18">
    <source>
        <dbReference type="Proteomes" id="UP000009222"/>
    </source>
</evidence>
<name>F5YAS6_LEAAZ</name>
<dbReference type="PROSITE" id="PS50109">
    <property type="entry name" value="HIS_KIN"/>
    <property type="match status" value="1"/>
</dbReference>
<keyword evidence="7 14" id="KW-0812">Transmembrane</keyword>
<keyword evidence="5" id="KW-0597">Phosphoprotein</keyword>
<dbReference type="CDD" id="cd00082">
    <property type="entry name" value="HisKA"/>
    <property type="match status" value="1"/>
</dbReference>
<keyword evidence="11 14" id="KW-1133">Transmembrane helix</keyword>
<dbReference type="GO" id="GO:0005524">
    <property type="term" value="F:ATP binding"/>
    <property type="evidence" value="ECO:0007669"/>
    <property type="project" value="UniProtKB-KW"/>
</dbReference>
<evidence type="ECO:0000256" key="9">
    <source>
        <dbReference type="ARBA" id="ARBA00022777"/>
    </source>
</evidence>
<evidence type="ECO:0000256" key="6">
    <source>
        <dbReference type="ARBA" id="ARBA00022679"/>
    </source>
</evidence>
<feature type="domain" description="HAMP" evidence="16">
    <location>
        <begin position="92"/>
        <end position="144"/>
    </location>
</feature>
<feature type="transmembrane region" description="Helical" evidence="14">
    <location>
        <begin position="12"/>
        <end position="33"/>
    </location>
</feature>
<keyword evidence="9 17" id="KW-0418">Kinase</keyword>
<dbReference type="SMART" id="SM00304">
    <property type="entry name" value="HAMP"/>
    <property type="match status" value="1"/>
</dbReference>
<feature type="domain" description="Histidine kinase" evidence="15">
    <location>
        <begin position="159"/>
        <end position="382"/>
    </location>
</feature>
<accession>F5YAS6</accession>
<evidence type="ECO:0000256" key="12">
    <source>
        <dbReference type="ARBA" id="ARBA00023012"/>
    </source>
</evidence>
<dbReference type="SUPFAM" id="SSF55874">
    <property type="entry name" value="ATPase domain of HSP90 chaperone/DNA topoisomerase II/histidine kinase"/>
    <property type="match status" value="1"/>
</dbReference>
<keyword evidence="8" id="KW-0547">Nucleotide-binding</keyword>
<evidence type="ECO:0000313" key="17">
    <source>
        <dbReference type="EMBL" id="AEF80830.1"/>
    </source>
</evidence>
<reference evidence="18" key="1">
    <citation type="submission" date="2009-12" db="EMBL/GenBank/DDBJ databases">
        <title>Complete sequence of Treponema azotonutricium strain ZAS-9.</title>
        <authorList>
            <person name="Tetu S.G."/>
            <person name="Matson E."/>
            <person name="Ren Q."/>
            <person name="Seshadri R."/>
            <person name="Elbourne L."/>
            <person name="Hassan K.A."/>
            <person name="Durkin A."/>
            <person name="Radune D."/>
            <person name="Mohamoud Y."/>
            <person name="Shay R."/>
            <person name="Jin S."/>
            <person name="Zhang X."/>
            <person name="Lucey K."/>
            <person name="Ballor N.R."/>
            <person name="Ottesen E."/>
            <person name="Rosenthal R."/>
            <person name="Allen A."/>
            <person name="Leadbetter J.R."/>
            <person name="Paulsen I.T."/>
        </authorList>
    </citation>
    <scope>NUCLEOTIDE SEQUENCE [LARGE SCALE GENOMIC DNA]</scope>
    <source>
        <strain evidence="18">ATCC BAA-888 / DSM 13862 / ZAS-9</strain>
    </source>
</reference>
<dbReference type="InterPro" id="IPR005467">
    <property type="entry name" value="His_kinase_dom"/>
</dbReference>
<dbReference type="InterPro" id="IPR050398">
    <property type="entry name" value="HssS/ArlS-like"/>
</dbReference>
<dbReference type="HOGENOM" id="CLU_000445_89_3_12"/>
<reference evidence="17 18" key="2">
    <citation type="journal article" date="2011" name="ISME J.">
        <title>RNA-seq reveals cooperative metabolic interactions between two termite-gut spirochete species in co-culture.</title>
        <authorList>
            <person name="Rosenthal A.Z."/>
            <person name="Matson E.G."/>
            <person name="Eldar A."/>
            <person name="Leadbetter J.R."/>
        </authorList>
    </citation>
    <scope>NUCLEOTIDE SEQUENCE [LARGE SCALE GENOMIC DNA]</scope>
    <source>
        <strain evidence="18">ATCC BAA-888 / DSM 13862 / ZAS-9</strain>
    </source>
</reference>
<evidence type="ECO:0000256" key="2">
    <source>
        <dbReference type="ARBA" id="ARBA00004651"/>
    </source>
</evidence>
<keyword evidence="4" id="KW-1003">Cell membrane</keyword>
<keyword evidence="18" id="KW-1185">Reference proteome</keyword>
<dbReference type="PROSITE" id="PS50885">
    <property type="entry name" value="HAMP"/>
    <property type="match status" value="1"/>
</dbReference>
<keyword evidence="13 14" id="KW-0472">Membrane</keyword>
<dbReference type="EC" id="2.7.13.3" evidence="3"/>
<keyword evidence="10" id="KW-0067">ATP-binding</keyword>
<dbReference type="InterPro" id="IPR036890">
    <property type="entry name" value="HATPase_C_sf"/>
</dbReference>
<dbReference type="PANTHER" id="PTHR45528:SF1">
    <property type="entry name" value="SENSOR HISTIDINE KINASE CPXA"/>
    <property type="match status" value="1"/>
</dbReference>
<dbReference type="InterPro" id="IPR004358">
    <property type="entry name" value="Sig_transdc_His_kin-like_C"/>
</dbReference>
<evidence type="ECO:0000256" key="11">
    <source>
        <dbReference type="ARBA" id="ARBA00022989"/>
    </source>
</evidence>
<sequence length="384" mass="43152">MTIKRRLFISNIILLVVIAAGFMLFGSVIRYIVRETLRNNSPNLFTVLNTENDFEKMMTIDSSFLRSFSIAFLALAAFIVITNIIITRRMIRNIIMPLNILSIGAAQIRDSNLSFRIEYTKDDEFRLCCTTFNDMAARLETMIRAREKDENARRELIAGMSHDLRTPLTSIKAYLEGLEKGVADTPEKQKKYMDTIRSKTNDLEKIINQLFLFSKLDLKKFPMNIQTITTENIIQGLYDDYAEEYQHKGLAIITGTVTNEIVTADISWIRTVFVNILENSAKYKTKSTGTIVISSNHINRPSGRMAEIHLLDDGPGVPPETLDRLFDVFYQVDSSRSKRGKQGSGLGLAISARLLRHMGGTIRAELGSAGGLNIVISLPLAAGK</sequence>
<evidence type="ECO:0000256" key="5">
    <source>
        <dbReference type="ARBA" id="ARBA00022553"/>
    </source>
</evidence>
<dbReference type="InterPro" id="IPR036097">
    <property type="entry name" value="HisK_dim/P_sf"/>
</dbReference>
<evidence type="ECO:0000256" key="3">
    <source>
        <dbReference type="ARBA" id="ARBA00012438"/>
    </source>
</evidence>
<dbReference type="Pfam" id="PF00672">
    <property type="entry name" value="HAMP"/>
    <property type="match status" value="1"/>
</dbReference>
<evidence type="ECO:0000256" key="8">
    <source>
        <dbReference type="ARBA" id="ARBA00022741"/>
    </source>
</evidence>
<evidence type="ECO:0000259" key="15">
    <source>
        <dbReference type="PROSITE" id="PS50109"/>
    </source>
</evidence>
<dbReference type="SUPFAM" id="SSF47384">
    <property type="entry name" value="Homodimeric domain of signal transducing histidine kinase"/>
    <property type="match status" value="1"/>
</dbReference>
<dbReference type="InterPro" id="IPR003594">
    <property type="entry name" value="HATPase_dom"/>
</dbReference>
<evidence type="ECO:0000256" key="14">
    <source>
        <dbReference type="SAM" id="Phobius"/>
    </source>
</evidence>
<dbReference type="AlphaFoldDB" id="F5YAS6"/>
<dbReference type="KEGG" id="taz:TREAZ_1928"/>
<dbReference type="SMART" id="SM00387">
    <property type="entry name" value="HATPase_c"/>
    <property type="match status" value="1"/>
</dbReference>
<evidence type="ECO:0000256" key="4">
    <source>
        <dbReference type="ARBA" id="ARBA00022475"/>
    </source>
</evidence>
<dbReference type="RefSeq" id="WP_015710108.1">
    <property type="nucleotide sequence ID" value="NC_015577.1"/>
</dbReference>
<evidence type="ECO:0000256" key="7">
    <source>
        <dbReference type="ARBA" id="ARBA00022692"/>
    </source>
</evidence>
<keyword evidence="12" id="KW-0902">Two-component regulatory system</keyword>
<keyword evidence="6" id="KW-0808">Transferase</keyword>
<feature type="transmembrane region" description="Helical" evidence="14">
    <location>
        <begin position="64"/>
        <end position="86"/>
    </location>
</feature>
<dbReference type="InterPro" id="IPR003661">
    <property type="entry name" value="HisK_dim/P_dom"/>
</dbReference>
<comment type="catalytic activity">
    <reaction evidence="1">
        <text>ATP + protein L-histidine = ADP + protein N-phospho-L-histidine.</text>
        <dbReference type="EC" id="2.7.13.3"/>
    </reaction>
</comment>